<dbReference type="SUPFAM" id="SSF69318">
    <property type="entry name" value="Integrin alpha N-terminal domain"/>
    <property type="match status" value="3"/>
</dbReference>
<evidence type="ECO:0000313" key="6">
    <source>
        <dbReference type="Proteomes" id="UP000607559"/>
    </source>
</evidence>
<evidence type="ECO:0000256" key="3">
    <source>
        <dbReference type="ARBA" id="ARBA00023180"/>
    </source>
</evidence>
<feature type="domain" description="ASPIC/UnbV" evidence="4">
    <location>
        <begin position="534"/>
        <end position="600"/>
    </location>
</feature>
<dbReference type="InterPro" id="IPR011519">
    <property type="entry name" value="UnbV_ASPIC"/>
</dbReference>
<keyword evidence="6" id="KW-1185">Reference proteome</keyword>
<organism evidence="5 6">
    <name type="scientific">Puia dinghuensis</name>
    <dbReference type="NCBI Taxonomy" id="1792502"/>
    <lineage>
        <taxon>Bacteria</taxon>
        <taxon>Pseudomonadati</taxon>
        <taxon>Bacteroidota</taxon>
        <taxon>Chitinophagia</taxon>
        <taxon>Chitinophagales</taxon>
        <taxon>Chitinophagaceae</taxon>
        <taxon>Puia</taxon>
    </lineage>
</organism>
<keyword evidence="2" id="KW-0677">Repeat</keyword>
<reference evidence="5" key="2">
    <citation type="submission" date="2020-09" db="EMBL/GenBank/DDBJ databases">
        <authorList>
            <person name="Sun Q."/>
            <person name="Zhou Y."/>
        </authorList>
    </citation>
    <scope>NUCLEOTIDE SEQUENCE</scope>
    <source>
        <strain evidence="5">CGMCC 1.15448</strain>
    </source>
</reference>
<dbReference type="PANTHER" id="PTHR16026">
    <property type="entry name" value="CARTILAGE ACIDIC PROTEIN 1"/>
    <property type="match status" value="1"/>
</dbReference>
<evidence type="ECO:0000256" key="2">
    <source>
        <dbReference type="ARBA" id="ARBA00022737"/>
    </source>
</evidence>
<dbReference type="InterPro" id="IPR013517">
    <property type="entry name" value="FG-GAP"/>
</dbReference>
<keyword evidence="1" id="KW-0732">Signal</keyword>
<dbReference type="AlphaFoldDB" id="A0A8J2UIH0"/>
<keyword evidence="3" id="KW-0325">Glycoprotein</keyword>
<dbReference type="InterPro" id="IPR028994">
    <property type="entry name" value="Integrin_alpha_N"/>
</dbReference>
<name>A0A8J2UIH0_9BACT</name>
<dbReference type="InterPro" id="IPR013519">
    <property type="entry name" value="Int_alpha_beta-p"/>
</dbReference>
<comment type="caution">
    <text evidence="5">The sequence shown here is derived from an EMBL/GenBank/DDBJ whole genome shotgun (WGS) entry which is preliminary data.</text>
</comment>
<dbReference type="Pfam" id="PF07593">
    <property type="entry name" value="UnbV_ASPIC"/>
    <property type="match status" value="1"/>
</dbReference>
<dbReference type="Gene3D" id="2.130.10.130">
    <property type="entry name" value="Integrin alpha, N-terminal"/>
    <property type="match status" value="3"/>
</dbReference>
<proteinExistence type="predicted"/>
<dbReference type="Pfam" id="PF13517">
    <property type="entry name" value="FG-GAP_3"/>
    <property type="match status" value="5"/>
</dbReference>
<dbReference type="SMART" id="SM00191">
    <property type="entry name" value="Int_alpha"/>
    <property type="match status" value="3"/>
</dbReference>
<sequence>MYGLGLFCLGLAACSPGGSGNGATGAGPRFTLLSAAETGVSFRNTITENDSVNLFTDEYTYMGGGVGVGDFNRDGLPDLFFAGSQVSSRLYLNKGGLRFEDITDKAGTATHGWCTGVSVVDINNDGWPDIYVCVAGKAPGSQRRHLLFINQHNLTFKEEAAAYGLADTSWSTQALFFDFDHDGRLDMYLLNHKLTDERPNDLHEKSADTGSLAADKLYHNEGIPPGMDHPVFRDVSRQAGIREGGYGLGVVAGDFDGDGWPDIYVANDYLGNDVLWMNNHDGTFTNRIATATRHQSYSSMGCDAADYNNDGNIDIVTLDMQPESSQRKKRMYSFLNNQRHHLEKLAGYEPEYVRNMLQMNNGVRNLDGHQEPFFSEIGQQAGISETDWSWSALFADFDNDGRKDLHITNGMGRDPTNADFLEYRYAQAQQPGAGDENSRRQQLMDKLSLLGSVPLSNYLYRNTGDLEFTDVSAAAGIDKKSVSNGAVYVDLDNDGDLDLVVNNIDQEAFVLRNDSPPAHWLTLMLHGDPQNPEAIGARATAYSSQGQQVLELYPVRGFESSVDPRLHFGFGAGIPDSLYIRWPDGSAQMIRHPKPDTLLTVVKPAASDPLAATPRLGSADPVTTAASAQLFTDVTSSLGAGFRHRESYFFDYAFQPLLPQQYSQEGPFISIGDVNGDGLPDFFVGGAFKQSGKLFLQQPDGSFIGKDLVTGVKYEEDMQSYFFDADGDKDLDLLVVSGSSEFDLHSPYYRPRLYLNDGKGNFHLDSTAFPPDVLTDGKALAVADIDGDGDMDVFIGGRVALGYYPLPPRSYILRNDHGKFTDVTRTVCPALESPGLINAALFTDLDRDGRPDLIVAGDWMPVRIFHNEGGRLRETTDTGMQERSGWWRSLAVADVDGDGDPDIIAGNMGLNNPFHISMTQPAELIAKDLDGNGIIEPMFCYYMKNETGRYELSAGISRDEWALQMPAIKKLFPDNESFATSTMDKLFPAESMRDALVLQCRETRSGWFENRGSQGFVFHPFPDIAQVAPVCALVVDDIDGDGHPDIILAGNESQLQVHTGSEDASYGLLLKGNERGGFNAISPAAGGLILDGDVRDLKFIRVDGHDILLAAINDQPVKAYQLKLANHDQK</sequence>
<dbReference type="EMBL" id="BMJC01000006">
    <property type="protein sequence ID" value="GGB20810.1"/>
    <property type="molecule type" value="Genomic_DNA"/>
</dbReference>
<reference evidence="5" key="1">
    <citation type="journal article" date="2014" name="Int. J. Syst. Evol. Microbiol.">
        <title>Complete genome sequence of Corynebacterium casei LMG S-19264T (=DSM 44701T), isolated from a smear-ripened cheese.</title>
        <authorList>
            <consortium name="US DOE Joint Genome Institute (JGI-PGF)"/>
            <person name="Walter F."/>
            <person name="Albersmeier A."/>
            <person name="Kalinowski J."/>
            <person name="Ruckert C."/>
        </authorList>
    </citation>
    <scope>NUCLEOTIDE SEQUENCE</scope>
    <source>
        <strain evidence="5">CGMCC 1.15448</strain>
    </source>
</reference>
<evidence type="ECO:0000313" key="5">
    <source>
        <dbReference type="EMBL" id="GGB20810.1"/>
    </source>
</evidence>
<evidence type="ECO:0000256" key="1">
    <source>
        <dbReference type="ARBA" id="ARBA00022729"/>
    </source>
</evidence>
<dbReference type="InterPro" id="IPR027039">
    <property type="entry name" value="Crtac1"/>
</dbReference>
<dbReference type="PANTHER" id="PTHR16026:SF0">
    <property type="entry name" value="CARTILAGE ACIDIC PROTEIN 1"/>
    <property type="match status" value="1"/>
</dbReference>
<protein>
    <recommendedName>
        <fullName evidence="4">ASPIC/UnbV domain-containing protein</fullName>
    </recommendedName>
</protein>
<evidence type="ECO:0000259" key="4">
    <source>
        <dbReference type="Pfam" id="PF07593"/>
    </source>
</evidence>
<dbReference type="Proteomes" id="UP000607559">
    <property type="component" value="Unassembled WGS sequence"/>
</dbReference>
<gene>
    <name evidence="5" type="ORF">GCM10011511_50710</name>
</gene>
<accession>A0A8J2UIH0</accession>